<dbReference type="Pfam" id="PF02209">
    <property type="entry name" value="VHP"/>
    <property type="match status" value="1"/>
</dbReference>
<gene>
    <name evidence="5" type="primary">Vill</name>
</gene>
<dbReference type="GO" id="GO:0015629">
    <property type="term" value="C:actin cytoskeleton"/>
    <property type="evidence" value="ECO:0007669"/>
    <property type="project" value="TreeGrafter"/>
</dbReference>
<dbReference type="Ensembl" id="ENSJJAT00000027015.1">
    <property type="protein sequence ID" value="ENSJJAP00000020467.1"/>
    <property type="gene ID" value="ENSJJAG00000021111.1"/>
</dbReference>
<dbReference type="GO" id="GO:0051016">
    <property type="term" value="P:barbed-end actin filament capping"/>
    <property type="evidence" value="ECO:0007669"/>
    <property type="project" value="TreeGrafter"/>
</dbReference>
<dbReference type="InterPro" id="IPR003128">
    <property type="entry name" value="Villin_headpiece"/>
</dbReference>
<keyword evidence="6" id="KW-1185">Reference proteome</keyword>
<dbReference type="PROSITE" id="PS51089">
    <property type="entry name" value="HP"/>
    <property type="match status" value="1"/>
</dbReference>
<dbReference type="SUPFAM" id="SSF55753">
    <property type="entry name" value="Actin depolymerizing proteins"/>
    <property type="match status" value="4"/>
</dbReference>
<dbReference type="GeneTree" id="ENSGT00940000160253"/>
<dbReference type="GO" id="GO:0008154">
    <property type="term" value="P:actin polymerization or depolymerization"/>
    <property type="evidence" value="ECO:0007669"/>
    <property type="project" value="TreeGrafter"/>
</dbReference>
<dbReference type="CDD" id="cd11293">
    <property type="entry name" value="gelsolin_S4_like"/>
    <property type="match status" value="1"/>
</dbReference>
<dbReference type="GO" id="GO:0005737">
    <property type="term" value="C:cytoplasm"/>
    <property type="evidence" value="ECO:0007669"/>
    <property type="project" value="TreeGrafter"/>
</dbReference>
<evidence type="ECO:0000259" key="4">
    <source>
        <dbReference type="PROSITE" id="PS51089"/>
    </source>
</evidence>
<dbReference type="CDD" id="cd11290">
    <property type="entry name" value="gelsolin_S1_like"/>
    <property type="match status" value="1"/>
</dbReference>
<accession>A0A8C5L8J1</accession>
<dbReference type="AlphaFoldDB" id="A0A8C5L8J1"/>
<keyword evidence="3" id="KW-0009">Actin-binding</keyword>
<organism evidence="5 6">
    <name type="scientific">Jaculus jaculus</name>
    <name type="common">Lesser Egyptian jerboa</name>
    <dbReference type="NCBI Taxonomy" id="51337"/>
    <lineage>
        <taxon>Eukaryota</taxon>
        <taxon>Metazoa</taxon>
        <taxon>Chordata</taxon>
        <taxon>Craniata</taxon>
        <taxon>Vertebrata</taxon>
        <taxon>Euteleostomi</taxon>
        <taxon>Mammalia</taxon>
        <taxon>Eutheria</taxon>
        <taxon>Euarchontoglires</taxon>
        <taxon>Glires</taxon>
        <taxon>Rodentia</taxon>
        <taxon>Myomorpha</taxon>
        <taxon>Dipodoidea</taxon>
        <taxon>Dipodidae</taxon>
        <taxon>Dipodinae</taxon>
        <taxon>Jaculus</taxon>
    </lineage>
</organism>
<dbReference type="CDD" id="cd11292">
    <property type="entry name" value="gelsolin_S3_like"/>
    <property type="match status" value="1"/>
</dbReference>
<dbReference type="InterPro" id="IPR029006">
    <property type="entry name" value="ADF-H/Gelsolin-like_dom_sf"/>
</dbReference>
<reference evidence="5" key="1">
    <citation type="submission" date="2025-08" db="UniProtKB">
        <authorList>
            <consortium name="Ensembl"/>
        </authorList>
    </citation>
    <scope>IDENTIFICATION</scope>
</reference>
<dbReference type="PRINTS" id="PR00597">
    <property type="entry name" value="GELSOLIN"/>
</dbReference>
<dbReference type="GO" id="GO:0005546">
    <property type="term" value="F:phosphatidylinositol-4,5-bisphosphate binding"/>
    <property type="evidence" value="ECO:0007669"/>
    <property type="project" value="TreeGrafter"/>
</dbReference>
<name>A0A8C5L8J1_JACJA</name>
<sequence>MNPNQDLPAIDQRRALHIWTIENLQMLPLPEKAYGNFFEEHCYIILHVPQSPKATWGRSSHLHYWIGKEASPEAQGAAVELVQRLQEALGDQTVQHREVQGHESDCFHGYFRPGVIYRKGGRASDLRRAEASVYNLQRLLHIRGRKHVALSWTSFNKGDIFLLDLGKVLIQWNGSKTSISEKSRGLTLTCRIRDRERGGRAQIGVVDDEREDAELMHTMEAVLGCRGRNLHAPLPDNRVSQRQKTNVRLYRVYEKGKDLVIQELATGPLTQDLLEEEDCYLLDQGGFKVYIWQGHKSCSQDRKAAFSRAMGFIQAKGYPNYTNVEVVNGGAESAAFQQLFRTWSREPDPRKHRGMVDGLDVGKLHSQPELAARLRMEDDGSGKVEVWCIQDLRRQPVDPKHHGHLYSANGYLVLYTYHKLGRVQSILYLWQGHQMTKDETKALNCNAEELDVMYQGALALVHVTMGREPPHFLAIFQGQLVVFQGNNGDRGTGQPASGTRLLHVQGTDAHNTRTMEVPARASSLNSSGTFFLVTADICYVWFGKGQEPPHFWEALGGRAPYPSNNRLPEEVSSIQPRLFECSSHKGCLVLTEVMFFGQEDLDKYDIMLLDTWKENNQSYKEVVEGSLGPRSAISEMIVVSARGSQDSPENELELGLGGGGRRDTVTNDSGCISSVASGSLPREQLMHQAVEDLPQGVDPTRKEFYLSDADFQEIFGKSKEEFYSLAKWKQQQEKKKLGFF</sequence>
<dbReference type="PANTHER" id="PTHR11977">
    <property type="entry name" value="VILLIN"/>
    <property type="match status" value="1"/>
</dbReference>
<keyword evidence="2" id="KW-0117">Actin capping</keyword>
<evidence type="ECO:0000256" key="2">
    <source>
        <dbReference type="ARBA" id="ARBA00022467"/>
    </source>
</evidence>
<dbReference type="InterPro" id="IPR036180">
    <property type="entry name" value="Gelsolin-like_dom_sf"/>
</dbReference>
<evidence type="ECO:0000256" key="1">
    <source>
        <dbReference type="ARBA" id="ARBA00008418"/>
    </source>
</evidence>
<comment type="similarity">
    <text evidence="1">Belongs to the villin/gelsolin family.</text>
</comment>
<evidence type="ECO:0000256" key="3">
    <source>
        <dbReference type="ARBA" id="ARBA00023203"/>
    </source>
</evidence>
<dbReference type="PANTHER" id="PTHR11977:SF30">
    <property type="entry name" value="VILLIN-LIKE PROTEIN"/>
    <property type="match status" value="1"/>
</dbReference>
<dbReference type="Gene3D" id="3.40.20.10">
    <property type="entry name" value="Severin"/>
    <property type="match status" value="6"/>
</dbReference>
<protein>
    <submittedName>
        <fullName evidence="5">Villin-like</fullName>
    </submittedName>
</protein>
<dbReference type="Proteomes" id="UP000694385">
    <property type="component" value="Unassembled WGS sequence"/>
</dbReference>
<dbReference type="InterPro" id="IPR007122">
    <property type="entry name" value="Villin/Gelsolin"/>
</dbReference>
<dbReference type="GO" id="GO:0051014">
    <property type="term" value="P:actin filament severing"/>
    <property type="evidence" value="ECO:0007669"/>
    <property type="project" value="TreeGrafter"/>
</dbReference>
<reference evidence="5" key="2">
    <citation type="submission" date="2025-09" db="UniProtKB">
        <authorList>
            <consortium name="Ensembl"/>
        </authorList>
    </citation>
    <scope>IDENTIFICATION</scope>
</reference>
<evidence type="ECO:0000313" key="5">
    <source>
        <dbReference type="Ensembl" id="ENSJJAP00000020467.1"/>
    </source>
</evidence>
<feature type="domain" description="HP" evidence="4">
    <location>
        <begin position="674"/>
        <end position="740"/>
    </location>
</feature>
<dbReference type="GO" id="GO:0051015">
    <property type="term" value="F:actin filament binding"/>
    <property type="evidence" value="ECO:0007669"/>
    <property type="project" value="InterPro"/>
</dbReference>
<dbReference type="Pfam" id="PF00626">
    <property type="entry name" value="Gelsolin"/>
    <property type="match status" value="4"/>
</dbReference>
<dbReference type="SMART" id="SM00153">
    <property type="entry name" value="VHP"/>
    <property type="match status" value="1"/>
</dbReference>
<dbReference type="InterPro" id="IPR036886">
    <property type="entry name" value="Villin_headpiece_dom_sf"/>
</dbReference>
<dbReference type="SUPFAM" id="SSF47050">
    <property type="entry name" value="VHP, Villin headpiece domain"/>
    <property type="match status" value="1"/>
</dbReference>
<proteinExistence type="inferred from homology"/>
<dbReference type="InterPro" id="IPR007123">
    <property type="entry name" value="Gelsolin-like_dom"/>
</dbReference>
<dbReference type="Gene3D" id="1.10.950.10">
    <property type="entry name" value="Villin headpiece domain"/>
    <property type="match status" value="1"/>
</dbReference>
<dbReference type="SUPFAM" id="SSF82754">
    <property type="entry name" value="C-terminal, gelsolin-like domain of Sec23/24"/>
    <property type="match status" value="2"/>
</dbReference>
<dbReference type="CDD" id="cd11289">
    <property type="entry name" value="gelsolin_S2_like"/>
    <property type="match status" value="1"/>
</dbReference>
<dbReference type="SMART" id="SM00262">
    <property type="entry name" value="GEL"/>
    <property type="match status" value="5"/>
</dbReference>
<evidence type="ECO:0000313" key="6">
    <source>
        <dbReference type="Proteomes" id="UP000694385"/>
    </source>
</evidence>